<dbReference type="EMBL" id="CP000272">
    <property type="protein sequence ID" value="ABE36348.1"/>
    <property type="molecule type" value="Genomic_DNA"/>
</dbReference>
<evidence type="ECO:0008006" key="4">
    <source>
        <dbReference type="Google" id="ProtNLM"/>
    </source>
</evidence>
<organism evidence="2 3">
    <name type="scientific">Paraburkholderia xenovorans (strain LB400)</name>
    <dbReference type="NCBI Taxonomy" id="266265"/>
    <lineage>
        <taxon>Bacteria</taxon>
        <taxon>Pseudomonadati</taxon>
        <taxon>Pseudomonadota</taxon>
        <taxon>Betaproteobacteria</taxon>
        <taxon>Burkholderiales</taxon>
        <taxon>Burkholderiaceae</taxon>
        <taxon>Paraburkholderia</taxon>
    </lineage>
</organism>
<evidence type="ECO:0000256" key="1">
    <source>
        <dbReference type="SAM" id="Phobius"/>
    </source>
</evidence>
<dbReference type="eggNOG" id="ENOG5030XI0">
    <property type="taxonomic scope" value="Bacteria"/>
</dbReference>
<dbReference type="STRING" id="266265.Bxe_C0444"/>
<keyword evidence="1" id="KW-0472">Membrane</keyword>
<gene>
    <name evidence="2" type="ORF">Bxe_C0444</name>
</gene>
<feature type="transmembrane region" description="Helical" evidence="1">
    <location>
        <begin position="186"/>
        <end position="207"/>
    </location>
</feature>
<accession>Q13HU1</accession>
<keyword evidence="1" id="KW-1133">Transmembrane helix</keyword>
<keyword evidence="3" id="KW-1185">Reference proteome</keyword>
<feature type="transmembrane region" description="Helical" evidence="1">
    <location>
        <begin position="69"/>
        <end position="87"/>
    </location>
</feature>
<keyword evidence="1" id="KW-0812">Transmembrane</keyword>
<dbReference type="Proteomes" id="UP000001817">
    <property type="component" value="Chromosome 3"/>
</dbReference>
<evidence type="ECO:0000313" key="2">
    <source>
        <dbReference type="EMBL" id="ABE36348.1"/>
    </source>
</evidence>
<feature type="transmembrane region" description="Helical" evidence="1">
    <location>
        <begin position="135"/>
        <end position="165"/>
    </location>
</feature>
<dbReference type="KEGG" id="bxe:Bxe_C0444"/>
<evidence type="ECO:0000313" key="3">
    <source>
        <dbReference type="Proteomes" id="UP000001817"/>
    </source>
</evidence>
<reference evidence="2 3" key="1">
    <citation type="journal article" date="2006" name="Proc. Natl. Acad. Sci. U.S.A.">
        <title>Burkholderia xenovorans LB400 harbors a multi-replicon, 9.73-Mbp genome shaped for versatility.</title>
        <authorList>
            <person name="Chain P.S."/>
            <person name="Denef V.J."/>
            <person name="Konstantinidis K.T."/>
            <person name="Vergez L.M."/>
            <person name="Agullo L."/>
            <person name="Reyes V.L."/>
            <person name="Hauser L."/>
            <person name="Cordova M."/>
            <person name="Gomez L."/>
            <person name="Gonzalez M."/>
            <person name="Land M."/>
            <person name="Lao V."/>
            <person name="Larimer F."/>
            <person name="LiPuma J.J."/>
            <person name="Mahenthiralingam E."/>
            <person name="Malfatti S.A."/>
            <person name="Marx C.J."/>
            <person name="Parnell J.J."/>
            <person name="Ramette A."/>
            <person name="Richardson P."/>
            <person name="Seeger M."/>
            <person name="Smith D."/>
            <person name="Spilker T."/>
            <person name="Sul W.J."/>
            <person name="Tsoi T.V."/>
            <person name="Ulrich L.E."/>
            <person name="Zhulin I.B."/>
            <person name="Tiedje J.M."/>
        </authorList>
    </citation>
    <scope>NUCLEOTIDE SEQUENCE [LARGE SCALE GENOMIC DNA]</scope>
    <source>
        <strain evidence="2 3">LB400</strain>
    </source>
</reference>
<protein>
    <recommendedName>
        <fullName evidence="4">Transmembrane protein</fullName>
    </recommendedName>
</protein>
<name>Q13HU1_PARXL</name>
<dbReference type="AlphaFoldDB" id="Q13HU1"/>
<sequence>MLSGNPVCARRLNSRPAQRAWDDYVRIFNAIFYRGRRMKSANDGPVGIETDGGAGAGSSRKKISDWPRAVIASALGLIMAGIAYSLGDAYCNAYLAGFSVHSGAFPADHPTHFVLAVWGGLHATLALQQWLGGHVLRLVCMTAVCLIYFAALPVIFAVISPIIANGRGHVEGARALLGKRPLLRKYAGTVMAIMFFFLTALWFFLFVPRRYLFPPLSVRPLARMWRNWI</sequence>
<proteinExistence type="predicted"/>